<comment type="caution">
    <text evidence="1">The sequence shown here is derived from an EMBL/GenBank/DDBJ whole genome shotgun (WGS) entry which is preliminary data.</text>
</comment>
<reference evidence="1 2" key="1">
    <citation type="submission" date="2023-01" db="EMBL/GenBank/DDBJ databases">
        <title>Genomes from the Australian National Cyanobacteria Reference Collection.</title>
        <authorList>
            <person name="Willis A."/>
            <person name="Lee E.M.F."/>
        </authorList>
    </citation>
    <scope>NUCLEOTIDE SEQUENCE [LARGE SCALE GENOMIC DNA]</scope>
    <source>
        <strain evidence="1 2">CS-1033</strain>
    </source>
</reference>
<dbReference type="RefSeq" id="WP_271733330.1">
    <property type="nucleotide sequence ID" value="NZ_JANQDP010000127.1"/>
</dbReference>
<keyword evidence="2" id="KW-1185">Reference proteome</keyword>
<evidence type="ECO:0000313" key="2">
    <source>
        <dbReference type="Proteomes" id="UP001212499"/>
    </source>
</evidence>
<gene>
    <name evidence="1" type="ORF">PN457_10890</name>
</gene>
<dbReference type="Proteomes" id="UP001212499">
    <property type="component" value="Unassembled WGS sequence"/>
</dbReference>
<name>A0ABT5ASA5_9CYAN</name>
<proteinExistence type="predicted"/>
<evidence type="ECO:0000313" key="1">
    <source>
        <dbReference type="EMBL" id="MDB9540160.1"/>
    </source>
</evidence>
<protein>
    <submittedName>
        <fullName evidence="1">Uncharacterized protein</fullName>
    </submittedName>
</protein>
<sequence>MMNNPQEPEGHDTVLNIPSQAPELPALLNAIPSLRCRYSYPHPQGLNHRGENLANGV</sequence>
<dbReference type="EMBL" id="JAQMUH010000123">
    <property type="protein sequence ID" value="MDB9540160.1"/>
    <property type="molecule type" value="Genomic_DNA"/>
</dbReference>
<accession>A0ABT5ASA5</accession>
<organism evidence="1 2">
    <name type="scientific">Anabaenopsis arnoldii</name>
    <dbReference type="NCBI Taxonomy" id="2152938"/>
    <lineage>
        <taxon>Bacteria</taxon>
        <taxon>Bacillati</taxon>
        <taxon>Cyanobacteriota</taxon>
        <taxon>Cyanophyceae</taxon>
        <taxon>Nostocales</taxon>
        <taxon>Nodulariaceae</taxon>
        <taxon>Anabaenopsis</taxon>
    </lineage>
</organism>